<dbReference type="AlphaFoldDB" id="A0A4R5FCZ0"/>
<dbReference type="EMBL" id="SMLG01000001">
    <property type="protein sequence ID" value="TDE47099.1"/>
    <property type="molecule type" value="Genomic_DNA"/>
</dbReference>
<sequence length="86" mass="10405">MEKENYAIFIHKTSGEKFATLTEKIIELEFNAKKWLWNLPKDTKIECYRIISEEITEQKMIIELKDLRLTMSINYNDLKEVFFIQN</sequence>
<dbReference type="RefSeq" id="WP_131915032.1">
    <property type="nucleotide sequence ID" value="NZ_SMLG01000001.1"/>
</dbReference>
<name>A0A4R5FCZ0_9FLAO</name>
<protein>
    <submittedName>
        <fullName evidence="1">Uncharacterized protein</fullName>
    </submittedName>
</protein>
<keyword evidence="2" id="KW-1185">Reference proteome</keyword>
<accession>A0A4R5FCZ0</accession>
<dbReference type="Proteomes" id="UP000294814">
    <property type="component" value="Unassembled WGS sequence"/>
</dbReference>
<evidence type="ECO:0000313" key="1">
    <source>
        <dbReference type="EMBL" id="TDE47099.1"/>
    </source>
</evidence>
<dbReference type="OrthoDB" id="9977126at2"/>
<comment type="caution">
    <text evidence="1">The sequence shown here is derived from an EMBL/GenBank/DDBJ whole genome shotgun (WGS) entry which is preliminary data.</text>
</comment>
<reference evidence="1 2" key="1">
    <citation type="submission" date="2019-03" db="EMBL/GenBank/DDBJ databases">
        <title>Novel species of Flavobacterium.</title>
        <authorList>
            <person name="Liu Q."/>
            <person name="Xin Y.-H."/>
        </authorList>
    </citation>
    <scope>NUCLEOTIDE SEQUENCE [LARGE SCALE GENOMIC DNA]</scope>
    <source>
        <strain evidence="1 2">LB3P52</strain>
    </source>
</reference>
<evidence type="ECO:0000313" key="2">
    <source>
        <dbReference type="Proteomes" id="UP000294814"/>
    </source>
</evidence>
<organism evidence="1 2">
    <name type="scientific">Flavobacterium rhamnosiphilum</name>
    <dbReference type="NCBI Taxonomy" id="2541724"/>
    <lineage>
        <taxon>Bacteria</taxon>
        <taxon>Pseudomonadati</taxon>
        <taxon>Bacteroidota</taxon>
        <taxon>Flavobacteriia</taxon>
        <taxon>Flavobacteriales</taxon>
        <taxon>Flavobacteriaceae</taxon>
        <taxon>Flavobacterium</taxon>
    </lineage>
</organism>
<gene>
    <name evidence="1" type="ORF">E0I26_03150</name>
</gene>
<proteinExistence type="predicted"/>